<comment type="caution">
    <text evidence="1">The sequence shown here is derived from an EMBL/GenBank/DDBJ whole genome shotgun (WGS) entry which is preliminary data.</text>
</comment>
<reference evidence="1 2" key="1">
    <citation type="journal article" date="2020" name="Nature">
        <title>Six reference-quality genomes reveal evolution of bat adaptations.</title>
        <authorList>
            <person name="Jebb D."/>
            <person name="Huang Z."/>
            <person name="Pippel M."/>
            <person name="Hughes G.M."/>
            <person name="Lavrichenko K."/>
            <person name="Devanna P."/>
            <person name="Winkler S."/>
            <person name="Jermiin L.S."/>
            <person name="Skirmuntt E.C."/>
            <person name="Katzourakis A."/>
            <person name="Burkitt-Gray L."/>
            <person name="Ray D.A."/>
            <person name="Sullivan K.A.M."/>
            <person name="Roscito J.G."/>
            <person name="Kirilenko B.M."/>
            <person name="Davalos L.M."/>
            <person name="Corthals A.P."/>
            <person name="Power M.L."/>
            <person name="Jones G."/>
            <person name="Ransome R.D."/>
            <person name="Dechmann D.K.N."/>
            <person name="Locatelli A.G."/>
            <person name="Puechmaille S.J."/>
            <person name="Fedrigo O."/>
            <person name="Jarvis E.D."/>
            <person name="Hiller M."/>
            <person name="Vernes S.C."/>
            <person name="Myers E.W."/>
            <person name="Teeling E.C."/>
        </authorList>
    </citation>
    <scope>NUCLEOTIDE SEQUENCE [LARGE SCALE GENOMIC DNA]</scope>
    <source>
        <strain evidence="1">MRouAeg1</strain>
        <tissue evidence="1">Muscle</tissue>
    </source>
</reference>
<dbReference type="Proteomes" id="UP000593571">
    <property type="component" value="Unassembled WGS sequence"/>
</dbReference>
<gene>
    <name evidence="1" type="ORF">HJG63_008020</name>
</gene>
<accession>A0A7J8KBM3</accession>
<proteinExistence type="predicted"/>
<name>A0A7J8KBM3_ROUAE</name>
<sequence>MTLPFNVSHVPRWHGIHQFGKLCLLCCQHRYCPALLVSSAWLTSDLLTTEGLSINSPNRAWNNLQDLAKCLLKSRGTYNFYQYDLWINFIFIILVMVRIKESLKCNCVNKMIKFTKRADPGFFQES</sequence>
<evidence type="ECO:0000313" key="2">
    <source>
        <dbReference type="Proteomes" id="UP000593571"/>
    </source>
</evidence>
<keyword evidence="2" id="KW-1185">Reference proteome</keyword>
<protein>
    <submittedName>
        <fullName evidence="1">Uncharacterized protein</fullName>
    </submittedName>
</protein>
<organism evidence="1 2">
    <name type="scientific">Rousettus aegyptiacus</name>
    <name type="common">Egyptian fruit bat</name>
    <name type="synonym">Pteropus aegyptiacus</name>
    <dbReference type="NCBI Taxonomy" id="9407"/>
    <lineage>
        <taxon>Eukaryota</taxon>
        <taxon>Metazoa</taxon>
        <taxon>Chordata</taxon>
        <taxon>Craniata</taxon>
        <taxon>Vertebrata</taxon>
        <taxon>Euteleostomi</taxon>
        <taxon>Mammalia</taxon>
        <taxon>Eutheria</taxon>
        <taxon>Laurasiatheria</taxon>
        <taxon>Chiroptera</taxon>
        <taxon>Yinpterochiroptera</taxon>
        <taxon>Pteropodoidea</taxon>
        <taxon>Pteropodidae</taxon>
        <taxon>Rousettinae</taxon>
        <taxon>Rousettus</taxon>
    </lineage>
</organism>
<dbReference type="AlphaFoldDB" id="A0A7J8KBM3"/>
<evidence type="ECO:0000313" key="1">
    <source>
        <dbReference type="EMBL" id="KAF6506234.1"/>
    </source>
</evidence>
<dbReference type="EMBL" id="JACASE010000001">
    <property type="protein sequence ID" value="KAF6506234.1"/>
    <property type="molecule type" value="Genomic_DNA"/>
</dbReference>